<dbReference type="AlphaFoldDB" id="A0A1B9Y3H3"/>
<evidence type="ECO:0000313" key="1">
    <source>
        <dbReference type="EMBL" id="OCK44364.1"/>
    </source>
</evidence>
<dbReference type="RefSeq" id="WP_068703663.1">
    <property type="nucleotide sequence ID" value="NZ_MAKX01000001.1"/>
</dbReference>
<reference evidence="1 2" key="1">
    <citation type="submission" date="2016-06" db="EMBL/GenBank/DDBJ databases">
        <title>Draft Genome Sequence of Tenacibaculum soleae UCD-KL19.</title>
        <authorList>
            <person name="Eisen J.A."/>
            <person name="Coil D.A."/>
            <person name="Lujan K.M."/>
        </authorList>
    </citation>
    <scope>NUCLEOTIDE SEQUENCE [LARGE SCALE GENOMIC DNA]</scope>
    <source>
        <strain evidence="1 2">UCD-KL19</strain>
    </source>
</reference>
<dbReference type="EMBL" id="MAKX01000001">
    <property type="protein sequence ID" value="OCK44364.1"/>
    <property type="molecule type" value="Genomic_DNA"/>
</dbReference>
<accession>A0A1B9Y3H3</accession>
<dbReference type="STRING" id="447689.BA195_06720"/>
<gene>
    <name evidence="1" type="ORF">BA195_06720</name>
</gene>
<dbReference type="OrthoDB" id="9921376at2"/>
<evidence type="ECO:0000313" key="2">
    <source>
        <dbReference type="Proteomes" id="UP000093186"/>
    </source>
</evidence>
<organism evidence="1 2">
    <name type="scientific">Tenacibaculum soleae</name>
    <dbReference type="NCBI Taxonomy" id="447689"/>
    <lineage>
        <taxon>Bacteria</taxon>
        <taxon>Pseudomonadati</taxon>
        <taxon>Bacteroidota</taxon>
        <taxon>Flavobacteriia</taxon>
        <taxon>Flavobacteriales</taxon>
        <taxon>Flavobacteriaceae</taxon>
        <taxon>Tenacibaculum</taxon>
    </lineage>
</organism>
<proteinExistence type="predicted"/>
<sequence length="84" mass="9313">MAGKKFINEQEYSRPLKAKSCGYTLLGDVWVKPDKPLNELPEGTKAKALGGGYWIKNKRGWKWCTGATFPNVGGDWDGTVLLPK</sequence>
<keyword evidence="2" id="KW-1185">Reference proteome</keyword>
<protein>
    <submittedName>
        <fullName evidence="1">Uncharacterized protein</fullName>
    </submittedName>
</protein>
<comment type="caution">
    <text evidence="1">The sequence shown here is derived from an EMBL/GenBank/DDBJ whole genome shotgun (WGS) entry which is preliminary data.</text>
</comment>
<dbReference type="Proteomes" id="UP000093186">
    <property type="component" value="Unassembled WGS sequence"/>
</dbReference>
<name>A0A1B9Y3H3_9FLAO</name>